<dbReference type="InterPro" id="IPR020103">
    <property type="entry name" value="PsdUridine_synth_cat_dom_sf"/>
</dbReference>
<dbReference type="Pfam" id="PF00849">
    <property type="entry name" value="PseudoU_synth_2"/>
    <property type="match status" value="1"/>
</dbReference>
<name>A0A5M4AVQ1_9BACT</name>
<dbReference type="InterPro" id="IPR050188">
    <property type="entry name" value="RluA_PseudoU_synthase"/>
</dbReference>
<dbReference type="EMBL" id="BLAX01000001">
    <property type="protein sequence ID" value="GET32012.1"/>
    <property type="molecule type" value="Genomic_DNA"/>
</dbReference>
<accession>A0A5M4AVQ1</accession>
<dbReference type="GO" id="GO:0009982">
    <property type="term" value="F:pseudouridine synthase activity"/>
    <property type="evidence" value="ECO:0007669"/>
    <property type="project" value="InterPro"/>
</dbReference>
<sequence>MQENRPQFKRPSKKHEPKGLTILYEDRDMLVVNKINGLLTMSTAREKENTAYFLLTDYVKKGNPRSKSRIFIVHRLDRETSGVLVFAKSEPAKRYLQDNWATFHKTYSAVVHGQLAEKEGILTSYLVENQLHRMYSINNPEKGKFSKTGYRVVRESDQLSLLEIDLFTGTKNQIRVQFAEEGHPVAGDKMYGVKDKGIKRLALHSSSLKLTHPFTKETMVFETDIPAYFKVLLKH</sequence>
<keyword evidence="5" id="KW-1185">Reference proteome</keyword>
<dbReference type="RefSeq" id="WP_025863473.1">
    <property type="nucleotide sequence ID" value="NZ_BLAX01000001.1"/>
</dbReference>
<evidence type="ECO:0000256" key="1">
    <source>
        <dbReference type="ARBA" id="ARBA00010876"/>
    </source>
</evidence>
<proteinExistence type="inferred from homology"/>
<dbReference type="PROSITE" id="PS01129">
    <property type="entry name" value="PSI_RLU"/>
    <property type="match status" value="1"/>
</dbReference>
<dbReference type="SUPFAM" id="SSF55120">
    <property type="entry name" value="Pseudouridine synthase"/>
    <property type="match status" value="1"/>
</dbReference>
<dbReference type="GO" id="GO:0003723">
    <property type="term" value="F:RNA binding"/>
    <property type="evidence" value="ECO:0007669"/>
    <property type="project" value="InterPro"/>
</dbReference>
<evidence type="ECO:0000259" key="3">
    <source>
        <dbReference type="Pfam" id="PF00849"/>
    </source>
</evidence>
<dbReference type="InterPro" id="IPR006224">
    <property type="entry name" value="PsdUridine_synth_RluA-like_CS"/>
</dbReference>
<dbReference type="Proteomes" id="UP000391834">
    <property type="component" value="Unassembled WGS sequence"/>
</dbReference>
<dbReference type="InterPro" id="IPR006145">
    <property type="entry name" value="PsdUridine_synth_RsuA/RluA"/>
</dbReference>
<dbReference type="CDD" id="cd02869">
    <property type="entry name" value="PseudoU_synth_RluA_like"/>
    <property type="match status" value="1"/>
</dbReference>
<dbReference type="GO" id="GO:0000455">
    <property type="term" value="P:enzyme-directed rRNA pseudouridine synthesis"/>
    <property type="evidence" value="ECO:0007669"/>
    <property type="project" value="TreeGrafter"/>
</dbReference>
<organism evidence="4 5">
    <name type="scientific">Prolixibacter bellariivorans</name>
    <dbReference type="NCBI Taxonomy" id="314319"/>
    <lineage>
        <taxon>Bacteria</taxon>
        <taxon>Pseudomonadati</taxon>
        <taxon>Bacteroidota</taxon>
        <taxon>Bacteroidia</taxon>
        <taxon>Marinilabiliales</taxon>
        <taxon>Prolixibacteraceae</taxon>
        <taxon>Prolixibacter</taxon>
    </lineage>
</organism>
<gene>
    <name evidence="4" type="ORF">PbJCM13498_08750</name>
</gene>
<dbReference type="GO" id="GO:0140098">
    <property type="term" value="F:catalytic activity, acting on RNA"/>
    <property type="evidence" value="ECO:0007669"/>
    <property type="project" value="UniProtKB-ARBA"/>
</dbReference>
<protein>
    <recommendedName>
        <fullName evidence="3">Pseudouridine synthase RsuA/RluA-like domain-containing protein</fullName>
    </recommendedName>
</protein>
<comment type="caution">
    <text evidence="4">The sequence shown here is derived from an EMBL/GenBank/DDBJ whole genome shotgun (WGS) entry which is preliminary data.</text>
</comment>
<evidence type="ECO:0000313" key="5">
    <source>
        <dbReference type="Proteomes" id="UP000391834"/>
    </source>
</evidence>
<dbReference type="PANTHER" id="PTHR21600">
    <property type="entry name" value="MITOCHONDRIAL RNA PSEUDOURIDINE SYNTHASE"/>
    <property type="match status" value="1"/>
</dbReference>
<feature type="domain" description="Pseudouridine synthase RsuA/RluA-like" evidence="3">
    <location>
        <begin position="28"/>
        <end position="179"/>
    </location>
</feature>
<keyword evidence="2" id="KW-0413">Isomerase</keyword>
<dbReference type="PANTHER" id="PTHR21600:SF44">
    <property type="entry name" value="RIBOSOMAL LARGE SUBUNIT PSEUDOURIDINE SYNTHASE D"/>
    <property type="match status" value="1"/>
</dbReference>
<dbReference type="AlphaFoldDB" id="A0A5M4AVQ1"/>
<comment type="similarity">
    <text evidence="1">Belongs to the pseudouridine synthase RluA family.</text>
</comment>
<evidence type="ECO:0000256" key="2">
    <source>
        <dbReference type="ARBA" id="ARBA00023235"/>
    </source>
</evidence>
<reference evidence="4 5" key="1">
    <citation type="submission" date="2019-10" db="EMBL/GenBank/DDBJ databases">
        <title>Prolixibacter strains distinguished by the presence of nitrate reductase genes were adept at nitrate-dependent anaerobic corrosion of metallic iron and carbon steel.</title>
        <authorList>
            <person name="Iino T."/>
            <person name="Shono N."/>
            <person name="Ito K."/>
            <person name="Nakamura R."/>
            <person name="Sueoka K."/>
            <person name="Harayama S."/>
            <person name="Ohkuma M."/>
        </authorList>
    </citation>
    <scope>NUCLEOTIDE SEQUENCE [LARGE SCALE GENOMIC DNA]</scope>
    <source>
        <strain evidence="4 5">JCM 13498</strain>
    </source>
</reference>
<evidence type="ECO:0000313" key="4">
    <source>
        <dbReference type="EMBL" id="GET32012.1"/>
    </source>
</evidence>
<dbReference type="Gene3D" id="3.30.2350.10">
    <property type="entry name" value="Pseudouridine synthase"/>
    <property type="match status" value="1"/>
</dbReference>
<dbReference type="OrthoDB" id="9796412at2"/>